<dbReference type="GO" id="GO:0009507">
    <property type="term" value="C:chloroplast"/>
    <property type="evidence" value="ECO:0007669"/>
    <property type="project" value="UniProtKB-SubCell"/>
</dbReference>
<comment type="similarity">
    <text evidence="3 11">Belongs to the 2Fe2S plant-type ferredoxin family.</text>
</comment>
<evidence type="ECO:0000313" key="14">
    <source>
        <dbReference type="Proteomes" id="UP000236630"/>
    </source>
</evidence>
<keyword evidence="9 11" id="KW-0408">Iron</keyword>
<dbReference type="PANTHER" id="PTHR43112:SF44">
    <property type="entry name" value="FERREDOXIN"/>
    <property type="match status" value="1"/>
</dbReference>
<keyword evidence="10 11" id="KW-0411">Iron-sulfur</keyword>
<accession>A0A2H5QUH5</accession>
<evidence type="ECO:0000256" key="2">
    <source>
        <dbReference type="ARBA" id="ARBA00004229"/>
    </source>
</evidence>
<evidence type="ECO:0000256" key="11">
    <source>
        <dbReference type="RuleBase" id="RU364001"/>
    </source>
</evidence>
<evidence type="ECO:0000256" key="5">
    <source>
        <dbReference type="ARBA" id="ARBA00022528"/>
    </source>
</evidence>
<reference evidence="13 14" key="1">
    <citation type="journal article" date="2017" name="Front. Genet.">
        <title>Draft sequencing of the heterozygous diploid genome of Satsuma (Citrus unshiu Marc.) using a hybrid assembly approach.</title>
        <authorList>
            <person name="Shimizu T."/>
            <person name="Tanizawa Y."/>
            <person name="Mochizuki T."/>
            <person name="Nagasaki H."/>
            <person name="Yoshioka T."/>
            <person name="Toyoda A."/>
            <person name="Fujiyama A."/>
            <person name="Kaminuma E."/>
            <person name="Nakamura Y."/>
        </authorList>
    </citation>
    <scope>NUCLEOTIDE SEQUENCE [LARGE SCALE GENOMIC DNA]</scope>
    <source>
        <strain evidence="14">cv. Miyagawa wase</strain>
    </source>
</reference>
<organism evidence="13 14">
    <name type="scientific">Citrus unshiu</name>
    <name type="common">Satsuma mandarin</name>
    <name type="synonym">Citrus nobilis var. unshiu</name>
    <dbReference type="NCBI Taxonomy" id="55188"/>
    <lineage>
        <taxon>Eukaryota</taxon>
        <taxon>Viridiplantae</taxon>
        <taxon>Streptophyta</taxon>
        <taxon>Embryophyta</taxon>
        <taxon>Tracheophyta</taxon>
        <taxon>Spermatophyta</taxon>
        <taxon>Magnoliopsida</taxon>
        <taxon>eudicotyledons</taxon>
        <taxon>Gunneridae</taxon>
        <taxon>Pentapetalae</taxon>
        <taxon>rosids</taxon>
        <taxon>malvids</taxon>
        <taxon>Sapindales</taxon>
        <taxon>Rutaceae</taxon>
        <taxon>Aurantioideae</taxon>
        <taxon>Citrus</taxon>
    </lineage>
</organism>
<dbReference type="PROSITE" id="PS51085">
    <property type="entry name" value="2FE2S_FER_2"/>
    <property type="match status" value="1"/>
</dbReference>
<evidence type="ECO:0000256" key="7">
    <source>
        <dbReference type="ARBA" id="ARBA00022723"/>
    </source>
</evidence>
<evidence type="ECO:0000256" key="10">
    <source>
        <dbReference type="ARBA" id="ARBA00023014"/>
    </source>
</evidence>
<dbReference type="GO" id="GO:0009055">
    <property type="term" value="F:electron transfer activity"/>
    <property type="evidence" value="ECO:0007669"/>
    <property type="project" value="InterPro"/>
</dbReference>
<name>A0A2H5QUH5_CITUN</name>
<comment type="function">
    <text evidence="1 11">Ferredoxins are iron-sulfur proteins that transfer electrons in a wide variety of metabolic reactions.</text>
</comment>
<dbReference type="InterPro" id="IPR006058">
    <property type="entry name" value="2Fe2S_fd_BS"/>
</dbReference>
<dbReference type="Proteomes" id="UP000236630">
    <property type="component" value="Unassembled WGS sequence"/>
</dbReference>
<dbReference type="InterPro" id="IPR036010">
    <property type="entry name" value="2Fe-2S_ferredoxin-like_sf"/>
</dbReference>
<dbReference type="CDD" id="cd00207">
    <property type="entry name" value="fer2"/>
    <property type="match status" value="1"/>
</dbReference>
<evidence type="ECO:0000259" key="12">
    <source>
        <dbReference type="PROSITE" id="PS51085"/>
    </source>
</evidence>
<dbReference type="SUPFAM" id="SSF54292">
    <property type="entry name" value="2Fe-2S ferredoxin-like"/>
    <property type="match status" value="1"/>
</dbReference>
<keyword evidence="4 11" id="KW-0813">Transport</keyword>
<sequence>MVFENGGASSEEQIAASLFFSLCSKHQLPCCYRNGVKMSTVTLSAPCMVKAAPRNQLSRNLIKSPTSLGSVKGISKTFGLKCSPNFQASMAVYKIKLIGPKGEEHEFEAQEDQYILDAAEEAGVDLPYSCRAGACSTCAGKLVSGSVDQSDGSFLDDNQMEAGYLLTCISYPTSDCVIQSHKEEELC</sequence>
<evidence type="ECO:0000313" key="13">
    <source>
        <dbReference type="EMBL" id="GAY68277.1"/>
    </source>
</evidence>
<dbReference type="Gene3D" id="3.10.20.30">
    <property type="match status" value="1"/>
</dbReference>
<protein>
    <recommendedName>
        <fullName evidence="11">Ferredoxin</fullName>
    </recommendedName>
</protein>
<dbReference type="PANTHER" id="PTHR43112">
    <property type="entry name" value="FERREDOXIN"/>
    <property type="match status" value="1"/>
</dbReference>
<dbReference type="GO" id="GO:0022900">
    <property type="term" value="P:electron transport chain"/>
    <property type="evidence" value="ECO:0007669"/>
    <property type="project" value="InterPro"/>
</dbReference>
<evidence type="ECO:0000256" key="8">
    <source>
        <dbReference type="ARBA" id="ARBA00022982"/>
    </source>
</evidence>
<dbReference type="Pfam" id="PF00111">
    <property type="entry name" value="Fer2"/>
    <property type="match status" value="1"/>
</dbReference>
<dbReference type="AlphaFoldDB" id="A0A2H5QUH5"/>
<keyword evidence="6 11" id="KW-0001">2Fe-2S</keyword>
<proteinExistence type="inferred from homology"/>
<dbReference type="EMBL" id="BDQV01000848">
    <property type="protein sequence ID" value="GAY68277.1"/>
    <property type="molecule type" value="Genomic_DNA"/>
</dbReference>
<evidence type="ECO:0000256" key="6">
    <source>
        <dbReference type="ARBA" id="ARBA00022714"/>
    </source>
</evidence>
<evidence type="ECO:0000256" key="3">
    <source>
        <dbReference type="ARBA" id="ARBA00007874"/>
    </source>
</evidence>
<dbReference type="InterPro" id="IPR012675">
    <property type="entry name" value="Beta-grasp_dom_sf"/>
</dbReference>
<keyword evidence="5 11" id="KW-0150">Chloroplast</keyword>
<dbReference type="PROSITE" id="PS00197">
    <property type="entry name" value="2FE2S_FER_1"/>
    <property type="match status" value="1"/>
</dbReference>
<dbReference type="FunFam" id="3.10.20.30:FF:000014">
    <property type="entry name" value="Ferredoxin"/>
    <property type="match status" value="1"/>
</dbReference>
<feature type="domain" description="2Fe-2S ferredoxin-type" evidence="12">
    <location>
        <begin position="93"/>
        <end position="184"/>
    </location>
</feature>
<dbReference type="NCBIfam" id="TIGR02008">
    <property type="entry name" value="fdx_plant"/>
    <property type="match status" value="1"/>
</dbReference>
<dbReference type="GO" id="GO:0051537">
    <property type="term" value="F:2 iron, 2 sulfur cluster binding"/>
    <property type="evidence" value="ECO:0007669"/>
    <property type="project" value="UniProtKB-KW"/>
</dbReference>
<comment type="cofactor">
    <cofactor evidence="11">
        <name>[2Fe-2S] cluster</name>
        <dbReference type="ChEBI" id="CHEBI:190135"/>
    </cofactor>
    <text evidence="11">Binds 1 [2Fe-2S] cluster.</text>
</comment>
<keyword evidence="8 11" id="KW-0249">Electron transport</keyword>
<gene>
    <name evidence="13" type="ORF">CUMW_262890</name>
</gene>
<dbReference type="GO" id="GO:0046872">
    <property type="term" value="F:metal ion binding"/>
    <property type="evidence" value="ECO:0007669"/>
    <property type="project" value="UniProtKB-KW"/>
</dbReference>
<comment type="caution">
    <text evidence="13">The sequence shown here is derived from an EMBL/GenBank/DDBJ whole genome shotgun (WGS) entry which is preliminary data.</text>
</comment>
<dbReference type="InterPro" id="IPR010241">
    <property type="entry name" value="Fd_pln"/>
</dbReference>
<keyword evidence="7 11" id="KW-0479">Metal-binding</keyword>
<dbReference type="InterPro" id="IPR001041">
    <property type="entry name" value="2Fe-2S_ferredoxin-type"/>
</dbReference>
<comment type="subcellular location">
    <subcellularLocation>
        <location evidence="2 11">Plastid</location>
        <location evidence="2 11">Chloroplast</location>
    </subcellularLocation>
</comment>
<evidence type="ECO:0000256" key="1">
    <source>
        <dbReference type="ARBA" id="ARBA00003532"/>
    </source>
</evidence>
<keyword evidence="11" id="KW-0934">Plastid</keyword>
<dbReference type="STRING" id="55188.A0A2H5QUH5"/>
<evidence type="ECO:0000256" key="4">
    <source>
        <dbReference type="ARBA" id="ARBA00022448"/>
    </source>
</evidence>
<evidence type="ECO:0000256" key="9">
    <source>
        <dbReference type="ARBA" id="ARBA00023004"/>
    </source>
</evidence>
<keyword evidence="14" id="KW-1185">Reference proteome</keyword>